<dbReference type="InParanoid" id="A0A1D6NT98"/>
<evidence type="ECO:0000313" key="2">
    <source>
        <dbReference type="EMBL" id="AQL01445.1"/>
    </source>
</evidence>
<dbReference type="SMR" id="A0A1D6NT98"/>
<evidence type="ECO:0000259" key="1">
    <source>
        <dbReference type="Pfam" id="PF14214"/>
    </source>
</evidence>
<dbReference type="AlphaFoldDB" id="A0A1D6NT98"/>
<dbReference type="Pfam" id="PF14214">
    <property type="entry name" value="Helitron_like_N"/>
    <property type="match status" value="2"/>
</dbReference>
<dbReference type="PANTHER" id="PTHR45786">
    <property type="entry name" value="DNA BINDING PROTEIN-LIKE"/>
    <property type="match status" value="1"/>
</dbReference>
<gene>
    <name evidence="2" type="ORF">ZEAMMB73_Zm00001d045059</name>
</gene>
<dbReference type="InterPro" id="IPR025476">
    <property type="entry name" value="Helitron_helicase-like"/>
</dbReference>
<feature type="domain" description="Helitron helicase-like" evidence="1">
    <location>
        <begin position="194"/>
        <end position="278"/>
    </location>
</feature>
<organism evidence="2">
    <name type="scientific">Zea mays</name>
    <name type="common">Maize</name>
    <dbReference type="NCBI Taxonomy" id="4577"/>
    <lineage>
        <taxon>Eukaryota</taxon>
        <taxon>Viridiplantae</taxon>
        <taxon>Streptophyta</taxon>
        <taxon>Embryophyta</taxon>
        <taxon>Tracheophyta</taxon>
        <taxon>Spermatophyta</taxon>
        <taxon>Magnoliopsida</taxon>
        <taxon>Liliopsida</taxon>
        <taxon>Poales</taxon>
        <taxon>Poaceae</taxon>
        <taxon>PACMAD clade</taxon>
        <taxon>Panicoideae</taxon>
        <taxon>Andropogonodae</taxon>
        <taxon>Andropogoneae</taxon>
        <taxon>Tripsacinae</taxon>
        <taxon>Zea</taxon>
    </lineage>
</organism>
<protein>
    <recommendedName>
        <fullName evidence="1">Helitron helicase-like domain-containing protein</fullName>
    </recommendedName>
</protein>
<dbReference type="PANTHER" id="PTHR45786:SF68">
    <property type="entry name" value="OS02G0701800 PROTEIN"/>
    <property type="match status" value="1"/>
</dbReference>
<proteinExistence type="predicted"/>
<dbReference type="STRING" id="4577.A0A1D6NT98"/>
<accession>A0A1D6NT98</accession>
<reference evidence="2" key="1">
    <citation type="submission" date="2015-12" db="EMBL/GenBank/DDBJ databases">
        <title>Update maize B73 reference genome by single molecule sequencing technologies.</title>
        <authorList>
            <consortium name="Maize Genome Sequencing Project"/>
            <person name="Ware D."/>
        </authorList>
    </citation>
    <scope>NUCLEOTIDE SEQUENCE</scope>
    <source>
        <tissue evidence="2">Seedling</tissue>
    </source>
</reference>
<dbReference type="OMA" id="HESKSCV"/>
<feature type="domain" description="Helitron helicase-like" evidence="1">
    <location>
        <begin position="279"/>
        <end position="334"/>
    </location>
</feature>
<name>A0A1D6NT98_MAIZE</name>
<sequence>MSIGPLRRKQHVPRGERQAILARQNRQFEASISRNMATATKDTISDAGEGDDWTQPHMTAKINNNVQCRNQCHGVIVATNESASMTKQGSGVDHTQSKPRVISNVDDDDSVVFEDDADENEGYLFARQYEDTDEDIEIDGSQDESAATDVPDSYDKVYSNIPKETHMLKIVPNCCYCTAKKFEYETPDSPWVFNPILHGKRLFQQFAVDTYIKIESSRLDFICKNQDRLRADLYQGLVDSMLDGDIRAEKVGKRTVMSTSFIGGPRDMRRRYMDAMALDEIRRELLPGQTPQDRSDLVVCVFHAKLQELKHRLTKQNILGKVQAYVYVMEFQKRVTQPCKGRIRTLFTDVVTMTVKKRSEGANWTIDGLSLITRTSSVSSTVTSMSRHVGASRLLNTCSNASKADDDVDEIKQYRDARWVTPPEALWRIYGFELSQISPPVMQLQLHLPNMHMVAFHERQMVERVVNRPGVDRSMLTTYFEANRLHEEARGILYRDFPEWYTWQSGKDKVWQRRKRYTGGQVGRIVSAHPAEGERYYLCVLLNHVTGAASYVDLRIVDGVTLPTFREAAEKRGLLESDNTLDECLIERALF</sequence>
<dbReference type="EMBL" id="CM000785">
    <property type="protein sequence ID" value="AQL01445.1"/>
    <property type="molecule type" value="Genomic_DNA"/>
</dbReference>